<dbReference type="EMBL" id="ABJD02000101">
    <property type="protein sequence ID" value="EDU59531.1"/>
    <property type="molecule type" value="Genomic_DNA"/>
</dbReference>
<comment type="caution">
    <text evidence="1">The sequence shown here is derived from an EMBL/GenBank/DDBJ whole genome shotgun (WGS) entry which is preliminary data.</text>
</comment>
<accession>A0AA86YSM2</accession>
<name>A0AA86YSM2_PROST</name>
<dbReference type="Proteomes" id="UP000004506">
    <property type="component" value="Unassembled WGS sequence"/>
</dbReference>
<reference evidence="1 2" key="3">
    <citation type="submission" date="2008-05" db="EMBL/GenBank/DDBJ databases">
        <authorList>
            <person name="Fulton L."/>
            <person name="Clifton S."/>
            <person name="Fulton B."/>
            <person name="Xu J."/>
            <person name="Minx P."/>
            <person name="Pepin K.H."/>
            <person name="Johnson M."/>
            <person name="Thiruvilangam P."/>
            <person name="Bhonagiri V."/>
            <person name="Nash W.E."/>
            <person name="Mardis E.R."/>
            <person name="Wilson R.K."/>
        </authorList>
    </citation>
    <scope>NUCLEOTIDE SEQUENCE [LARGE SCALE GENOMIC DNA]</scope>
    <source>
        <strain evidence="1 2">ATCC 25827</strain>
    </source>
</reference>
<organism evidence="1 2">
    <name type="scientific">Providencia stuartii ATCC 25827</name>
    <dbReference type="NCBI Taxonomy" id="471874"/>
    <lineage>
        <taxon>Bacteria</taxon>
        <taxon>Pseudomonadati</taxon>
        <taxon>Pseudomonadota</taxon>
        <taxon>Gammaproteobacteria</taxon>
        <taxon>Enterobacterales</taxon>
        <taxon>Morganellaceae</taxon>
        <taxon>Providencia</taxon>
    </lineage>
</organism>
<proteinExistence type="predicted"/>
<sequence length="89" mass="10429">MLKSKYTSINYYLLIIAIYQHSKPSSYCFAVSHINQHLSQISAFLRRLLKGDQIIIKIRWRESLSVVNDKNLVGSQKMMNNRNEKGDRN</sequence>
<evidence type="ECO:0000313" key="1">
    <source>
        <dbReference type="EMBL" id="EDU59531.1"/>
    </source>
</evidence>
<protein>
    <submittedName>
        <fullName evidence="1">Uncharacterized protein</fullName>
    </submittedName>
</protein>
<reference evidence="2" key="1">
    <citation type="submission" date="2008-04" db="EMBL/GenBank/DDBJ databases">
        <title>Draft genome sequence of Providencia stuartii (ATCC 25827).</title>
        <authorList>
            <person name="Sudarsanam P."/>
            <person name="Ley R."/>
            <person name="Guruge J."/>
            <person name="Turnbaugh P.J."/>
            <person name="Mahowald M."/>
            <person name="Liep D."/>
            <person name="Gordon J."/>
        </authorList>
    </citation>
    <scope>NUCLEOTIDE SEQUENCE [LARGE SCALE GENOMIC DNA]</scope>
    <source>
        <strain evidence="2">ATCC 25827</strain>
    </source>
</reference>
<evidence type="ECO:0000313" key="2">
    <source>
        <dbReference type="Proteomes" id="UP000004506"/>
    </source>
</evidence>
<gene>
    <name evidence="1" type="ORF">PROSTU_02720</name>
</gene>
<reference evidence="2" key="2">
    <citation type="submission" date="2008-04" db="EMBL/GenBank/DDBJ databases">
        <title>Draft genome sequence of Providencia stuartii(ATCC 25827).</title>
        <authorList>
            <person name="Sudarsanam P."/>
            <person name="Ley R."/>
            <person name="Guruge J."/>
            <person name="Turnbaugh P.J."/>
            <person name="Mahowald M."/>
            <person name="Liep D."/>
            <person name="Gordon J."/>
        </authorList>
    </citation>
    <scope>NUCLEOTIDE SEQUENCE [LARGE SCALE GENOMIC DNA]</scope>
    <source>
        <strain evidence="2">ATCC 25827</strain>
    </source>
</reference>
<dbReference type="AlphaFoldDB" id="A0AA86YSM2"/>